<reference evidence="1 2" key="1">
    <citation type="submission" date="2021-06" db="EMBL/GenBank/DDBJ databases">
        <title>Caerostris extrusa draft genome.</title>
        <authorList>
            <person name="Kono N."/>
            <person name="Arakawa K."/>
        </authorList>
    </citation>
    <scope>NUCLEOTIDE SEQUENCE [LARGE SCALE GENOMIC DNA]</scope>
</reference>
<accession>A0AAV4P9V2</accession>
<gene>
    <name evidence="1" type="ORF">CEXT_724531</name>
</gene>
<dbReference type="EMBL" id="BPLR01004337">
    <property type="protein sequence ID" value="GIX94112.1"/>
    <property type="molecule type" value="Genomic_DNA"/>
</dbReference>
<organism evidence="1 2">
    <name type="scientific">Caerostris extrusa</name>
    <name type="common">Bark spider</name>
    <name type="synonym">Caerostris bankana</name>
    <dbReference type="NCBI Taxonomy" id="172846"/>
    <lineage>
        <taxon>Eukaryota</taxon>
        <taxon>Metazoa</taxon>
        <taxon>Ecdysozoa</taxon>
        <taxon>Arthropoda</taxon>
        <taxon>Chelicerata</taxon>
        <taxon>Arachnida</taxon>
        <taxon>Araneae</taxon>
        <taxon>Araneomorphae</taxon>
        <taxon>Entelegynae</taxon>
        <taxon>Araneoidea</taxon>
        <taxon>Araneidae</taxon>
        <taxon>Caerostris</taxon>
    </lineage>
</organism>
<dbReference type="AlphaFoldDB" id="A0AAV4P9V2"/>
<evidence type="ECO:0000313" key="2">
    <source>
        <dbReference type="Proteomes" id="UP001054945"/>
    </source>
</evidence>
<evidence type="ECO:0000313" key="1">
    <source>
        <dbReference type="EMBL" id="GIX94112.1"/>
    </source>
</evidence>
<name>A0AAV4P9V2_CAEEX</name>
<protein>
    <submittedName>
        <fullName evidence="1">Uncharacterized protein</fullName>
    </submittedName>
</protein>
<keyword evidence="2" id="KW-1185">Reference proteome</keyword>
<proteinExistence type="predicted"/>
<dbReference type="Proteomes" id="UP001054945">
    <property type="component" value="Unassembled WGS sequence"/>
</dbReference>
<feature type="non-terminal residue" evidence="1">
    <location>
        <position position="1"/>
    </location>
</feature>
<sequence>LSKLPQNDTALKYSICDATIYVSSSFRGLPLPLSTISGACSRNILQYPLILFDVRKFVVFSYGTTRYDISAVLGGRLAELGCDELDIKFMKVMRGCKKRGRGFATT</sequence>
<comment type="caution">
    <text evidence="1">The sequence shown here is derived from an EMBL/GenBank/DDBJ whole genome shotgun (WGS) entry which is preliminary data.</text>
</comment>